<comment type="caution">
    <text evidence="1">The sequence shown here is derived from an EMBL/GenBank/DDBJ whole genome shotgun (WGS) entry which is preliminary data.</text>
</comment>
<accession>A0A8X6U5D3</accession>
<dbReference type="AlphaFoldDB" id="A0A8X6U5D3"/>
<proteinExistence type="predicted"/>
<evidence type="ECO:0000313" key="2">
    <source>
        <dbReference type="Proteomes" id="UP000887013"/>
    </source>
</evidence>
<evidence type="ECO:0000313" key="1">
    <source>
        <dbReference type="EMBL" id="GFT79988.1"/>
    </source>
</evidence>
<dbReference type="EMBL" id="BMAW01071849">
    <property type="protein sequence ID" value="GFT79988.1"/>
    <property type="molecule type" value="Genomic_DNA"/>
</dbReference>
<reference evidence="1" key="1">
    <citation type="submission" date="2020-08" db="EMBL/GenBank/DDBJ databases">
        <title>Multicomponent nature underlies the extraordinary mechanical properties of spider dragline silk.</title>
        <authorList>
            <person name="Kono N."/>
            <person name="Nakamura H."/>
            <person name="Mori M."/>
            <person name="Yoshida Y."/>
            <person name="Ohtoshi R."/>
            <person name="Malay A.D."/>
            <person name="Moran D.A.P."/>
            <person name="Tomita M."/>
            <person name="Numata K."/>
            <person name="Arakawa K."/>
        </authorList>
    </citation>
    <scope>NUCLEOTIDE SEQUENCE</scope>
</reference>
<protein>
    <submittedName>
        <fullName evidence="1">Uncharacterized protein</fullName>
    </submittedName>
</protein>
<keyword evidence="2" id="KW-1185">Reference proteome</keyword>
<gene>
    <name evidence="1" type="ORF">NPIL_360511</name>
</gene>
<organism evidence="1 2">
    <name type="scientific">Nephila pilipes</name>
    <name type="common">Giant wood spider</name>
    <name type="synonym">Nephila maculata</name>
    <dbReference type="NCBI Taxonomy" id="299642"/>
    <lineage>
        <taxon>Eukaryota</taxon>
        <taxon>Metazoa</taxon>
        <taxon>Ecdysozoa</taxon>
        <taxon>Arthropoda</taxon>
        <taxon>Chelicerata</taxon>
        <taxon>Arachnida</taxon>
        <taxon>Araneae</taxon>
        <taxon>Araneomorphae</taxon>
        <taxon>Entelegynae</taxon>
        <taxon>Araneoidea</taxon>
        <taxon>Nephilidae</taxon>
        <taxon>Nephila</taxon>
    </lineage>
</organism>
<dbReference type="Proteomes" id="UP000887013">
    <property type="component" value="Unassembled WGS sequence"/>
</dbReference>
<name>A0A8X6U5D3_NEPPI</name>
<feature type="non-terminal residue" evidence="1">
    <location>
        <position position="1"/>
    </location>
</feature>
<sequence length="83" mass="9763">MAEKMSGKKLLAAVREIDSGEFLEMAALHKSKEPFNFQQLLKTLEVAEIRQMWEDLKNNVQKRIETLLQHNIKEKRKEPTVKK</sequence>